<dbReference type="EMBL" id="JAVIZC010000003">
    <property type="protein sequence ID" value="MDR6102318.1"/>
    <property type="molecule type" value="Genomic_DNA"/>
</dbReference>
<dbReference type="Proteomes" id="UP001255601">
    <property type="component" value="Unassembled WGS sequence"/>
</dbReference>
<organism evidence="2 4">
    <name type="scientific">Agrobacterium larrymoorei</name>
    <dbReference type="NCBI Taxonomy" id="160699"/>
    <lineage>
        <taxon>Bacteria</taxon>
        <taxon>Pseudomonadati</taxon>
        <taxon>Pseudomonadota</taxon>
        <taxon>Alphaproteobacteria</taxon>
        <taxon>Hyphomicrobiales</taxon>
        <taxon>Rhizobiaceae</taxon>
        <taxon>Rhizobium/Agrobacterium group</taxon>
        <taxon>Agrobacterium</taxon>
    </lineage>
</organism>
<keyword evidence="3" id="KW-1185">Reference proteome</keyword>
<evidence type="ECO:0000313" key="2">
    <source>
        <dbReference type="EMBL" id="MDR6102318.1"/>
    </source>
</evidence>
<accession>A0AAJ2BEG2</accession>
<proteinExistence type="predicted"/>
<protein>
    <submittedName>
        <fullName evidence="2">Uncharacterized protein</fullName>
    </submittedName>
</protein>
<name>A0AAJ2BEG2_9HYPH</name>
<evidence type="ECO:0000313" key="4">
    <source>
        <dbReference type="Proteomes" id="UP001255601"/>
    </source>
</evidence>
<sequence>MYLAELSRHANTAQRARATMHRSGSTPSGHKLWTEEEDRILHAYHPDYEKIMAELPHRHQKGIWRRAQKLGLKEIRHPWLASDLSKLRRLYTTETRAGIMAQFPGRTRPAIKLAASYYGLARQGYYYQHRRTGEPMIDAILQRIEDIKWTLRDLDEASGTKGYFLSHSWRQCKPNMKMVHLAVKALGGDLVVKWKDYD</sequence>
<evidence type="ECO:0000313" key="3">
    <source>
        <dbReference type="Proteomes" id="UP001224781"/>
    </source>
</evidence>
<gene>
    <name evidence="2" type="ORF">QE369_002515</name>
    <name evidence="1" type="ORF">QE408_003239</name>
</gene>
<dbReference type="EMBL" id="JAUTBL010000002">
    <property type="protein sequence ID" value="MDQ1186096.1"/>
    <property type="molecule type" value="Genomic_DNA"/>
</dbReference>
<dbReference type="AlphaFoldDB" id="A0AAJ2BEG2"/>
<reference evidence="2" key="1">
    <citation type="submission" date="2023-08" db="EMBL/GenBank/DDBJ databases">
        <title>Functional and genomic diversity of the sorghum phyllosphere microbiome.</title>
        <authorList>
            <person name="Shade A."/>
        </authorList>
    </citation>
    <scope>NUCLEOTIDE SEQUENCE</scope>
    <source>
        <strain evidence="2">SORGH_AS_0974</strain>
        <strain evidence="1 3">SORGH_AS_1126</strain>
    </source>
</reference>
<evidence type="ECO:0000313" key="1">
    <source>
        <dbReference type="EMBL" id="MDQ1186096.1"/>
    </source>
</evidence>
<comment type="caution">
    <text evidence="2">The sequence shown here is derived from an EMBL/GenBank/DDBJ whole genome shotgun (WGS) entry which is preliminary data.</text>
</comment>
<dbReference type="Proteomes" id="UP001224781">
    <property type="component" value="Unassembled WGS sequence"/>
</dbReference>